<dbReference type="EMBL" id="SOFM01000043">
    <property type="protein sequence ID" value="TFC01211.1"/>
    <property type="molecule type" value="Genomic_DNA"/>
</dbReference>
<proteinExistence type="predicted"/>
<protein>
    <recommendedName>
        <fullName evidence="3">HNH endonuclease</fullName>
    </recommendedName>
</protein>
<dbReference type="RefSeq" id="WP_134510375.1">
    <property type="nucleotide sequence ID" value="NZ_SOFM01000043.1"/>
</dbReference>
<keyword evidence="2" id="KW-1185">Reference proteome</keyword>
<sequence>MTEPNQQSWSAPEAEVSGQERLISLERQLALIDRVIGLEAQVAELAIADSLTPSAELAAQRQLALMRQSSAWRMGRLVTAPIRVAQRIVRRGRSA</sequence>
<comment type="caution">
    <text evidence="1">The sequence shown here is derived from an EMBL/GenBank/DDBJ whole genome shotgun (WGS) entry which is preliminary data.</text>
</comment>
<dbReference type="Proteomes" id="UP000297643">
    <property type="component" value="Unassembled WGS sequence"/>
</dbReference>
<organism evidence="1 2">
    <name type="scientific">Cryobacterium mannosilyticum</name>
    <dbReference type="NCBI Taxonomy" id="1259190"/>
    <lineage>
        <taxon>Bacteria</taxon>
        <taxon>Bacillati</taxon>
        <taxon>Actinomycetota</taxon>
        <taxon>Actinomycetes</taxon>
        <taxon>Micrococcales</taxon>
        <taxon>Microbacteriaceae</taxon>
        <taxon>Cryobacterium</taxon>
    </lineage>
</organism>
<evidence type="ECO:0000313" key="2">
    <source>
        <dbReference type="Proteomes" id="UP000297643"/>
    </source>
</evidence>
<reference evidence="1 2" key="1">
    <citation type="submission" date="2019-03" db="EMBL/GenBank/DDBJ databases">
        <title>Genomics of glacier-inhabiting Cryobacterium strains.</title>
        <authorList>
            <person name="Liu Q."/>
            <person name="Xin Y.-H."/>
        </authorList>
    </citation>
    <scope>NUCLEOTIDE SEQUENCE [LARGE SCALE GENOMIC DNA]</scope>
    <source>
        <strain evidence="1 2">RHLT2-21</strain>
    </source>
</reference>
<gene>
    <name evidence="1" type="ORF">E3O32_13700</name>
</gene>
<dbReference type="AlphaFoldDB" id="A0A4R8W3X6"/>
<evidence type="ECO:0000313" key="1">
    <source>
        <dbReference type="EMBL" id="TFC01211.1"/>
    </source>
</evidence>
<accession>A0A4R8W3X6</accession>
<name>A0A4R8W3X6_9MICO</name>
<evidence type="ECO:0008006" key="3">
    <source>
        <dbReference type="Google" id="ProtNLM"/>
    </source>
</evidence>